<protein>
    <submittedName>
        <fullName evidence="6">Glycosyl transferase family 1</fullName>
    </submittedName>
</protein>
<accession>A0ABQ3ZHR4</accession>
<evidence type="ECO:0000259" key="5">
    <source>
        <dbReference type="Pfam" id="PF13439"/>
    </source>
</evidence>
<keyword evidence="7" id="KW-1185">Reference proteome</keyword>
<feature type="domain" description="Glycosyl transferase family 1" evidence="4">
    <location>
        <begin position="175"/>
        <end position="336"/>
    </location>
</feature>
<dbReference type="RefSeq" id="WP_239158650.1">
    <property type="nucleotide sequence ID" value="NZ_BAAATV010000004.1"/>
</dbReference>
<name>A0ABQ3ZHR4_9ACTN</name>
<feature type="domain" description="Glycosyltransferase subfamily 4-like N-terminal" evidence="5">
    <location>
        <begin position="45"/>
        <end position="167"/>
    </location>
</feature>
<gene>
    <name evidence="6" type="ORF">Ahu01nite_012380</name>
</gene>
<reference evidence="6 7" key="1">
    <citation type="submission" date="2021-01" db="EMBL/GenBank/DDBJ databases">
        <title>Whole genome shotgun sequence of Actinoplanes humidus NBRC 14915.</title>
        <authorList>
            <person name="Komaki H."/>
            <person name="Tamura T."/>
        </authorList>
    </citation>
    <scope>NUCLEOTIDE SEQUENCE [LARGE SCALE GENOMIC DNA]</scope>
    <source>
        <strain evidence="6 7">NBRC 14915</strain>
    </source>
</reference>
<dbReference type="SUPFAM" id="SSF53756">
    <property type="entry name" value="UDP-Glycosyltransferase/glycogen phosphorylase"/>
    <property type="match status" value="1"/>
</dbReference>
<evidence type="ECO:0000259" key="4">
    <source>
        <dbReference type="Pfam" id="PF00534"/>
    </source>
</evidence>
<dbReference type="Pfam" id="PF00534">
    <property type="entry name" value="Glycos_transf_1"/>
    <property type="match status" value="1"/>
</dbReference>
<dbReference type="InterPro" id="IPR028098">
    <property type="entry name" value="Glyco_trans_4-like_N"/>
</dbReference>
<evidence type="ECO:0000256" key="2">
    <source>
        <dbReference type="ARBA" id="ARBA00022679"/>
    </source>
</evidence>
<evidence type="ECO:0000313" key="6">
    <source>
        <dbReference type="EMBL" id="GIE18136.1"/>
    </source>
</evidence>
<evidence type="ECO:0000256" key="1">
    <source>
        <dbReference type="ARBA" id="ARBA00022676"/>
    </source>
</evidence>
<dbReference type="InterPro" id="IPR001296">
    <property type="entry name" value="Glyco_trans_1"/>
</dbReference>
<dbReference type="PANTHER" id="PTHR45947:SF14">
    <property type="entry name" value="SLL1723 PROTEIN"/>
    <property type="match status" value="1"/>
</dbReference>
<evidence type="ECO:0000313" key="7">
    <source>
        <dbReference type="Proteomes" id="UP000603200"/>
    </source>
</evidence>
<comment type="caution">
    <text evidence="6">The sequence shown here is derived from an EMBL/GenBank/DDBJ whole genome shotgun (WGS) entry which is preliminary data.</text>
</comment>
<dbReference type="Gene3D" id="3.40.50.2000">
    <property type="entry name" value="Glycogen Phosphorylase B"/>
    <property type="match status" value="2"/>
</dbReference>
<organism evidence="6 7">
    <name type="scientific">Winogradskya humida</name>
    <dbReference type="NCBI Taxonomy" id="113566"/>
    <lineage>
        <taxon>Bacteria</taxon>
        <taxon>Bacillati</taxon>
        <taxon>Actinomycetota</taxon>
        <taxon>Actinomycetes</taxon>
        <taxon>Micromonosporales</taxon>
        <taxon>Micromonosporaceae</taxon>
        <taxon>Winogradskya</taxon>
    </lineage>
</organism>
<dbReference type="Pfam" id="PF13439">
    <property type="entry name" value="Glyco_transf_4"/>
    <property type="match status" value="1"/>
</dbReference>
<dbReference type="InterPro" id="IPR050194">
    <property type="entry name" value="Glycosyltransferase_grp1"/>
</dbReference>
<sequence>MSRVVVWRSAMLPASETFVRAQAAALTRWESRFLGAFRVSSVLAREDDVIVFPPGFLRLRLIGRSPRLLRALRDLGPDLVHAHFGGDGWLISATAAALGVPLIVTLHGHDVTRQPYAKGLKGIRHRRNLRTVLRRAAAVLAVSGPVRERAIELGADPAKIRVHHTGVAIPPSPEAGPKRWDIVFVGRLVEKKGLDDLIAATATLKDLAPRLLIVGDGPCEAALRAQVEASGVDVTFAGAQDHATACLSMAGARIFASPSRTAADGDAEGLPTTILEAQALGVPVVSTRHSGIPEAVSHGVTGLLSAEGDRNALAAHLRSLLTDEELRARMGRQARAHVEAHFDLAAQTARLETLYDDIISHAGAAPAGRRGRHPRTPAPPVPDLSR</sequence>
<dbReference type="EMBL" id="BOMN01000013">
    <property type="protein sequence ID" value="GIE18136.1"/>
    <property type="molecule type" value="Genomic_DNA"/>
</dbReference>
<feature type="compositionally biased region" description="Pro residues" evidence="3">
    <location>
        <begin position="376"/>
        <end position="386"/>
    </location>
</feature>
<evidence type="ECO:0000256" key="3">
    <source>
        <dbReference type="SAM" id="MobiDB-lite"/>
    </source>
</evidence>
<keyword evidence="2 6" id="KW-0808">Transferase</keyword>
<dbReference type="GO" id="GO:0016740">
    <property type="term" value="F:transferase activity"/>
    <property type="evidence" value="ECO:0007669"/>
    <property type="project" value="UniProtKB-KW"/>
</dbReference>
<dbReference type="Proteomes" id="UP000603200">
    <property type="component" value="Unassembled WGS sequence"/>
</dbReference>
<keyword evidence="1" id="KW-0328">Glycosyltransferase</keyword>
<proteinExistence type="predicted"/>
<dbReference type="PANTHER" id="PTHR45947">
    <property type="entry name" value="SULFOQUINOVOSYL TRANSFERASE SQD2"/>
    <property type="match status" value="1"/>
</dbReference>
<feature type="region of interest" description="Disordered" evidence="3">
    <location>
        <begin position="364"/>
        <end position="386"/>
    </location>
</feature>